<accession>A8M2U7</accession>
<feature type="compositionally biased region" description="Low complexity" evidence="1">
    <location>
        <begin position="226"/>
        <end position="239"/>
    </location>
</feature>
<gene>
    <name evidence="2" type="ordered locus">Sare_0796</name>
</gene>
<feature type="compositionally biased region" description="Gly residues" evidence="1">
    <location>
        <begin position="353"/>
        <end position="380"/>
    </location>
</feature>
<dbReference type="AlphaFoldDB" id="A8M2U7"/>
<organism evidence="2">
    <name type="scientific">Salinispora arenicola (strain CNS-205)</name>
    <dbReference type="NCBI Taxonomy" id="391037"/>
    <lineage>
        <taxon>Bacteria</taxon>
        <taxon>Bacillati</taxon>
        <taxon>Actinomycetota</taxon>
        <taxon>Actinomycetes</taxon>
        <taxon>Micromonosporales</taxon>
        <taxon>Micromonosporaceae</taxon>
        <taxon>Salinispora</taxon>
    </lineage>
</organism>
<dbReference type="eggNOG" id="ENOG5031SQK">
    <property type="taxonomic scope" value="Bacteria"/>
</dbReference>
<feature type="compositionally biased region" description="Pro residues" evidence="1">
    <location>
        <begin position="255"/>
        <end position="264"/>
    </location>
</feature>
<feature type="compositionally biased region" description="Pro residues" evidence="1">
    <location>
        <begin position="205"/>
        <end position="225"/>
    </location>
</feature>
<dbReference type="STRING" id="391037.Sare_0796"/>
<evidence type="ECO:0008006" key="3">
    <source>
        <dbReference type="Google" id="ProtNLM"/>
    </source>
</evidence>
<dbReference type="KEGG" id="saq:Sare_0796"/>
<dbReference type="HOGENOM" id="CLU_609452_0_0_11"/>
<proteinExistence type="predicted"/>
<feature type="compositionally biased region" description="Pro residues" evidence="1">
    <location>
        <begin position="273"/>
        <end position="284"/>
    </location>
</feature>
<evidence type="ECO:0000313" key="2">
    <source>
        <dbReference type="EMBL" id="ABV96715.1"/>
    </source>
</evidence>
<evidence type="ECO:0000256" key="1">
    <source>
        <dbReference type="SAM" id="MobiDB-lite"/>
    </source>
</evidence>
<sequence length="449" mass="46086">MNEPGAAASNALTNWFLMDVTSMWVCLKNQDTTNHWRHVTGWRKVCELAQDHLEKLQAYRRGLAEAWPPETNSAARAYLRELDKLVDQVRQTHDAAAANLTALDAATKAIGSSRDTLRQIHDEYEAKLQQKRSYEAAIADPKVIVGGRTSFTESPVTEADLERLNGRARGIMFGLSSELQQAQIALRPPPIVRAIEPRPNTPSDGPSPAPIIPPIVPVPLAPSSPTPHSAAPKAAPAAAKLRVGPILGNTGAAPGPAPSSPPVHPGTDTAGPPRTPGLPPPHNPGRPGGQSGGPGAGPPRHATSRGATSPPPASQPPTSRRLPAGGVIGGAPHHAGPRQPGSTDGHPRRPVGGVIGGGGAGTAPTGGAGSRPGGGRGLPGGPTIPALGVAPGAPVGRSGGPARRVNSEDVPRAWNPDHPWETDQGVDPVIQPPKGEGPIDPGPAIGFSK</sequence>
<dbReference type="EMBL" id="CP000850">
    <property type="protein sequence ID" value="ABV96715.1"/>
    <property type="molecule type" value="Genomic_DNA"/>
</dbReference>
<protein>
    <recommendedName>
        <fullName evidence="3">PPE family protein</fullName>
    </recommendedName>
</protein>
<reference evidence="2" key="1">
    <citation type="submission" date="2007-10" db="EMBL/GenBank/DDBJ databases">
        <title>Complete sequence of Salinispora arenicola CNS-205.</title>
        <authorList>
            <consortium name="US DOE Joint Genome Institute"/>
            <person name="Copeland A."/>
            <person name="Lucas S."/>
            <person name="Lapidus A."/>
            <person name="Barry K."/>
            <person name="Glavina del Rio T."/>
            <person name="Dalin E."/>
            <person name="Tice H."/>
            <person name="Pitluck S."/>
            <person name="Foster B."/>
            <person name="Schmutz J."/>
            <person name="Larimer F."/>
            <person name="Land M."/>
            <person name="Hauser L."/>
            <person name="Kyrpides N."/>
            <person name="Ivanova N."/>
            <person name="Jensen P.R."/>
            <person name="Moore B.S."/>
            <person name="Penn K."/>
            <person name="Jenkins C."/>
            <person name="Udwary D."/>
            <person name="Xiang L."/>
            <person name="Gontang E."/>
            <person name="Richardson P."/>
        </authorList>
    </citation>
    <scope>NUCLEOTIDE SEQUENCE [LARGE SCALE GENOMIC DNA]</scope>
    <source>
        <strain evidence="2">CNS-205</strain>
    </source>
</reference>
<feature type="compositionally biased region" description="Gly residues" evidence="1">
    <location>
        <begin position="286"/>
        <end position="295"/>
    </location>
</feature>
<feature type="region of interest" description="Disordered" evidence="1">
    <location>
        <begin position="193"/>
        <end position="449"/>
    </location>
</feature>
<name>A8M2U7_SALAI</name>